<proteinExistence type="predicted"/>
<evidence type="ECO:0000256" key="1">
    <source>
        <dbReference type="ARBA" id="ARBA00004141"/>
    </source>
</evidence>
<keyword evidence="4 5" id="KW-0472">Membrane</keyword>
<dbReference type="Proteomes" id="UP000593575">
    <property type="component" value="Unassembled WGS sequence"/>
</dbReference>
<protein>
    <submittedName>
        <fullName evidence="6">Uncharacterized protein</fullName>
    </submittedName>
</protein>
<keyword evidence="7" id="KW-1185">Reference proteome</keyword>
<evidence type="ECO:0000313" key="6">
    <source>
        <dbReference type="EMBL" id="MBA0826872.1"/>
    </source>
</evidence>
<evidence type="ECO:0000313" key="7">
    <source>
        <dbReference type="Proteomes" id="UP000593575"/>
    </source>
</evidence>
<organism evidence="6 7">
    <name type="scientific">Gossypium armourianum</name>
    <dbReference type="NCBI Taxonomy" id="34283"/>
    <lineage>
        <taxon>Eukaryota</taxon>
        <taxon>Viridiplantae</taxon>
        <taxon>Streptophyta</taxon>
        <taxon>Embryophyta</taxon>
        <taxon>Tracheophyta</taxon>
        <taxon>Spermatophyta</taxon>
        <taxon>Magnoliopsida</taxon>
        <taxon>eudicotyledons</taxon>
        <taxon>Gunneridae</taxon>
        <taxon>Pentapetalae</taxon>
        <taxon>rosids</taxon>
        <taxon>malvids</taxon>
        <taxon>Malvales</taxon>
        <taxon>Malvaceae</taxon>
        <taxon>Malvoideae</taxon>
        <taxon>Gossypium</taxon>
    </lineage>
</organism>
<comment type="caution">
    <text evidence="6">The sequence shown here is derived from an EMBL/GenBank/DDBJ whole genome shotgun (WGS) entry which is preliminary data.</text>
</comment>
<keyword evidence="2 5" id="KW-0812">Transmembrane</keyword>
<dbReference type="Pfam" id="PF01027">
    <property type="entry name" value="Bax1-I"/>
    <property type="match status" value="1"/>
</dbReference>
<evidence type="ECO:0000256" key="4">
    <source>
        <dbReference type="ARBA" id="ARBA00023136"/>
    </source>
</evidence>
<name>A0A7J9IXK7_9ROSI</name>
<dbReference type="AlphaFoldDB" id="A0A7J9IXK7"/>
<accession>A0A7J9IXK7</accession>
<dbReference type="EMBL" id="JABFAE010000004">
    <property type="protein sequence ID" value="MBA0826872.1"/>
    <property type="molecule type" value="Genomic_DNA"/>
</dbReference>
<dbReference type="InterPro" id="IPR006214">
    <property type="entry name" value="Bax_inhibitor_1-related"/>
</dbReference>
<dbReference type="GO" id="GO:0016020">
    <property type="term" value="C:membrane"/>
    <property type="evidence" value="ECO:0007669"/>
    <property type="project" value="UniProtKB-SubCell"/>
</dbReference>
<keyword evidence="3 5" id="KW-1133">Transmembrane helix</keyword>
<sequence>MVVDTQDIIEKAHLGDLDYVKHALTLFTDFVAVFVRILIIMVSQ</sequence>
<feature type="transmembrane region" description="Helical" evidence="5">
    <location>
        <begin position="23"/>
        <end position="42"/>
    </location>
</feature>
<reference evidence="6 7" key="1">
    <citation type="journal article" date="2019" name="Genome Biol. Evol.">
        <title>Insights into the evolution of the New World diploid cottons (Gossypium, subgenus Houzingenia) based on genome sequencing.</title>
        <authorList>
            <person name="Grover C.E."/>
            <person name="Arick M.A. 2nd"/>
            <person name="Thrash A."/>
            <person name="Conover J.L."/>
            <person name="Sanders W.S."/>
            <person name="Peterson D.G."/>
            <person name="Frelichowski J.E."/>
            <person name="Scheffler J.A."/>
            <person name="Scheffler B.E."/>
            <person name="Wendel J.F."/>
        </authorList>
    </citation>
    <scope>NUCLEOTIDE SEQUENCE [LARGE SCALE GENOMIC DNA]</scope>
    <source>
        <strain evidence="6">6</strain>
        <tissue evidence="6">Leaf</tissue>
    </source>
</reference>
<gene>
    <name evidence="6" type="ORF">Goarm_011686</name>
</gene>
<comment type="subcellular location">
    <subcellularLocation>
        <location evidence="1">Membrane</location>
        <topology evidence="1">Multi-pass membrane protein</topology>
    </subcellularLocation>
</comment>
<evidence type="ECO:0000256" key="3">
    <source>
        <dbReference type="ARBA" id="ARBA00022989"/>
    </source>
</evidence>
<evidence type="ECO:0000256" key="5">
    <source>
        <dbReference type="SAM" id="Phobius"/>
    </source>
</evidence>
<evidence type="ECO:0000256" key="2">
    <source>
        <dbReference type="ARBA" id="ARBA00022692"/>
    </source>
</evidence>